<evidence type="ECO:0000313" key="9">
    <source>
        <dbReference type="Proteomes" id="UP001302120"/>
    </source>
</evidence>
<evidence type="ECO:0000256" key="1">
    <source>
        <dbReference type="ARBA" id="ARBA00004196"/>
    </source>
</evidence>
<comment type="subcellular location">
    <subcellularLocation>
        <location evidence="1">Cell envelope</location>
    </subcellularLocation>
</comment>
<keyword evidence="3" id="KW-0813">Transport</keyword>
<dbReference type="InterPro" id="IPR058625">
    <property type="entry name" value="MdtA-like_BSH"/>
</dbReference>
<dbReference type="NCBIfam" id="TIGR01730">
    <property type="entry name" value="RND_mfp"/>
    <property type="match status" value="1"/>
</dbReference>
<dbReference type="Gene3D" id="2.40.50.100">
    <property type="match status" value="1"/>
</dbReference>
<protein>
    <submittedName>
        <fullName evidence="8">Efflux RND transporter periplasmic adaptor subunit</fullName>
    </submittedName>
</protein>
<name>A0ABU5UHW6_9CYAN</name>
<accession>A0ABU5UHW6</accession>
<dbReference type="Gene3D" id="2.40.420.20">
    <property type="match status" value="1"/>
</dbReference>
<evidence type="ECO:0000313" key="8">
    <source>
        <dbReference type="EMBL" id="MEA5582705.1"/>
    </source>
</evidence>
<feature type="coiled-coil region" evidence="4">
    <location>
        <begin position="196"/>
        <end position="237"/>
    </location>
</feature>
<feature type="domain" description="Multidrug resistance protein MdtA-like C-terminal permuted SH3" evidence="7">
    <location>
        <begin position="357"/>
        <end position="422"/>
    </location>
</feature>
<organism evidence="8 9">
    <name type="scientific">Nodularia harveyana UHCC-0300</name>
    <dbReference type="NCBI Taxonomy" id="2974287"/>
    <lineage>
        <taxon>Bacteria</taxon>
        <taxon>Bacillati</taxon>
        <taxon>Cyanobacteriota</taxon>
        <taxon>Cyanophyceae</taxon>
        <taxon>Nostocales</taxon>
        <taxon>Nodulariaceae</taxon>
        <taxon>Nodularia</taxon>
    </lineage>
</organism>
<keyword evidence="4" id="KW-0175">Coiled coil</keyword>
<dbReference type="SUPFAM" id="SSF111369">
    <property type="entry name" value="HlyD-like secretion proteins"/>
    <property type="match status" value="1"/>
</dbReference>
<dbReference type="InterPro" id="IPR006143">
    <property type="entry name" value="RND_pump_MFP"/>
</dbReference>
<evidence type="ECO:0000256" key="3">
    <source>
        <dbReference type="ARBA" id="ARBA00022448"/>
    </source>
</evidence>
<keyword evidence="5" id="KW-1133">Transmembrane helix</keyword>
<feature type="coiled-coil region" evidence="4">
    <location>
        <begin position="137"/>
        <end position="171"/>
    </location>
</feature>
<keyword evidence="9" id="KW-1185">Reference proteome</keyword>
<feature type="transmembrane region" description="Helical" evidence="5">
    <location>
        <begin position="28"/>
        <end position="49"/>
    </location>
</feature>
<dbReference type="Pfam" id="PF25917">
    <property type="entry name" value="BSH_RND"/>
    <property type="match status" value="1"/>
</dbReference>
<dbReference type="Gene3D" id="2.40.30.170">
    <property type="match status" value="1"/>
</dbReference>
<gene>
    <name evidence="8" type="ORF">VB620_15305</name>
</gene>
<keyword evidence="5" id="KW-0472">Membrane</keyword>
<evidence type="ECO:0000256" key="2">
    <source>
        <dbReference type="ARBA" id="ARBA00009477"/>
    </source>
</evidence>
<dbReference type="Proteomes" id="UP001302120">
    <property type="component" value="Unassembled WGS sequence"/>
</dbReference>
<dbReference type="InterPro" id="IPR058627">
    <property type="entry name" value="MdtA-like_C"/>
</dbReference>
<dbReference type="RefSeq" id="WP_323197017.1">
    <property type="nucleotide sequence ID" value="NZ_JAYGHG010000027.1"/>
</dbReference>
<evidence type="ECO:0000259" key="6">
    <source>
        <dbReference type="Pfam" id="PF25917"/>
    </source>
</evidence>
<keyword evidence="5" id="KW-0812">Transmembrane</keyword>
<comment type="caution">
    <text evidence="8">The sequence shown here is derived from an EMBL/GenBank/DDBJ whole genome shotgun (WGS) entry which is preliminary data.</text>
</comment>
<dbReference type="PANTHER" id="PTHR30469:SF39">
    <property type="entry name" value="SLL0180 PROTEIN"/>
    <property type="match status" value="1"/>
</dbReference>
<reference evidence="8 9" key="1">
    <citation type="submission" date="2023-12" db="EMBL/GenBank/DDBJ databases">
        <title>Baltic Sea Cyanobacteria.</title>
        <authorList>
            <person name="Delbaje E."/>
            <person name="Fewer D.P."/>
            <person name="Shishido T.K."/>
        </authorList>
    </citation>
    <scope>NUCLEOTIDE SEQUENCE [LARGE SCALE GENOMIC DNA]</scope>
    <source>
        <strain evidence="8 9">UHCC-0300</strain>
    </source>
</reference>
<evidence type="ECO:0000256" key="5">
    <source>
        <dbReference type="SAM" id="Phobius"/>
    </source>
</evidence>
<evidence type="ECO:0000259" key="7">
    <source>
        <dbReference type="Pfam" id="PF25967"/>
    </source>
</evidence>
<feature type="domain" description="Multidrug resistance protein MdtA-like barrel-sandwich hybrid" evidence="6">
    <location>
        <begin position="91"/>
        <end position="267"/>
    </location>
</feature>
<dbReference type="Pfam" id="PF25967">
    <property type="entry name" value="RND-MFP_C"/>
    <property type="match status" value="1"/>
</dbReference>
<proteinExistence type="inferred from homology"/>
<evidence type="ECO:0000256" key="4">
    <source>
        <dbReference type="SAM" id="Coils"/>
    </source>
</evidence>
<comment type="similarity">
    <text evidence="2">Belongs to the membrane fusion protein (MFP) (TC 8.A.1) family.</text>
</comment>
<dbReference type="EMBL" id="JAYGHG010000027">
    <property type="protein sequence ID" value="MEA5582705.1"/>
    <property type="molecule type" value="Genomic_DNA"/>
</dbReference>
<dbReference type="Gene3D" id="1.10.287.470">
    <property type="entry name" value="Helix hairpin bin"/>
    <property type="match status" value="1"/>
</dbReference>
<sequence>MTSPEPQTDFQDISQSSDKSSIKRRRSLILLLAFILIISGGTAIAWRWFHPRNQTAITNIKTPGVRVKISTVQIGMVQESSDFVASLESQRSVEIPSKIPGQVTKILLKSGDSVVAGTAILQVDSRQVTMDEINASKQAAITQRENSRMKLQSLEAERQSYLSNLQLQQQDYQRYADLADQGAVSRRTRDQYATRLNTAKARLAAINTQIQAEKSNLSQAEKAVQQAEINLKNRQTQPQNYRITAPFSGTIGNIAVQVGDLVNTSTPLVQVSQNQPLEANISVSPAQSSQLRPGIPLEILDTQGQVISSSKISDISPDTNSEDKSLVVKALLNNSANALKPHQLVRARVILNERSGVLIPTKAISRMGAETFVYIVEKEELPQGGYQLIARQRRVKLGNIKDDNYQILAGLEAEDQIITSGLLNVKDGVSIVPES</sequence>
<dbReference type="PANTHER" id="PTHR30469">
    <property type="entry name" value="MULTIDRUG RESISTANCE PROTEIN MDTA"/>
    <property type="match status" value="1"/>
</dbReference>